<accession>A0ABN8Z8E7</accession>
<reference evidence="2" key="1">
    <citation type="submission" date="2023-04" db="EMBL/GenBank/DDBJ databases">
        <authorList>
            <consortium name="ELIXIR-Norway"/>
        </authorList>
    </citation>
    <scope>NUCLEOTIDE SEQUENCE [LARGE SCALE GENOMIC DNA]</scope>
</reference>
<proteinExistence type="predicted"/>
<gene>
    <name evidence="2" type="ORF">MRATA1EN1_LOCUS18213</name>
</gene>
<dbReference type="EMBL" id="OX459965">
    <property type="protein sequence ID" value="CAI9169251.1"/>
    <property type="molecule type" value="Genomic_DNA"/>
</dbReference>
<evidence type="ECO:0000313" key="3">
    <source>
        <dbReference type="Proteomes" id="UP001176941"/>
    </source>
</evidence>
<organism evidence="2 3">
    <name type="scientific">Rangifer tarandus platyrhynchus</name>
    <name type="common">Svalbard reindeer</name>
    <dbReference type="NCBI Taxonomy" id="3082113"/>
    <lineage>
        <taxon>Eukaryota</taxon>
        <taxon>Metazoa</taxon>
        <taxon>Chordata</taxon>
        <taxon>Craniata</taxon>
        <taxon>Vertebrata</taxon>
        <taxon>Euteleostomi</taxon>
        <taxon>Mammalia</taxon>
        <taxon>Eutheria</taxon>
        <taxon>Laurasiatheria</taxon>
        <taxon>Artiodactyla</taxon>
        <taxon>Ruminantia</taxon>
        <taxon>Pecora</taxon>
        <taxon>Cervidae</taxon>
        <taxon>Odocoileinae</taxon>
        <taxon>Rangifer</taxon>
    </lineage>
</organism>
<sequence length="111" mass="11644">MCTCLPLTGRGERRGAPLLGVADTKMYRHISLVAATLVPRGTFVHMLTGPLMCGLRMTRPHLGPSPRGLQPGAQGPGPSPPQQGGCRAHSGWQPGSPSQLCPWVAGMRGPL</sequence>
<dbReference type="Proteomes" id="UP001176941">
    <property type="component" value="Chromosome 29"/>
</dbReference>
<feature type="region of interest" description="Disordered" evidence="1">
    <location>
        <begin position="58"/>
        <end position="111"/>
    </location>
</feature>
<name>A0ABN8Z8E7_RANTA</name>
<protein>
    <submittedName>
        <fullName evidence="2">Uncharacterized protein</fullName>
    </submittedName>
</protein>
<evidence type="ECO:0000256" key="1">
    <source>
        <dbReference type="SAM" id="MobiDB-lite"/>
    </source>
</evidence>
<evidence type="ECO:0000313" key="2">
    <source>
        <dbReference type="EMBL" id="CAI9169251.1"/>
    </source>
</evidence>
<keyword evidence="3" id="KW-1185">Reference proteome</keyword>